<dbReference type="PRINTS" id="PR00344">
    <property type="entry name" value="BCTRLSENSOR"/>
</dbReference>
<dbReference type="Pfam" id="PF00989">
    <property type="entry name" value="PAS"/>
    <property type="match status" value="3"/>
</dbReference>
<evidence type="ECO:0000259" key="22">
    <source>
        <dbReference type="PROSITE" id="PS50894"/>
    </source>
</evidence>
<dbReference type="SUPFAM" id="SSF47226">
    <property type="entry name" value="Histidine-containing phosphotransfer domain, HPT domain"/>
    <property type="match status" value="1"/>
</dbReference>
<dbReference type="GO" id="GO:0005524">
    <property type="term" value="F:ATP binding"/>
    <property type="evidence" value="ECO:0007669"/>
    <property type="project" value="UniProtKB-KW"/>
</dbReference>
<evidence type="ECO:0000259" key="20">
    <source>
        <dbReference type="PROSITE" id="PS50112"/>
    </source>
</evidence>
<keyword evidence="8" id="KW-0547">Nucleotide-binding</keyword>
<dbReference type="InterPro" id="IPR036097">
    <property type="entry name" value="HisK_dim/P_sf"/>
</dbReference>
<dbReference type="SUPFAM" id="SSF47384">
    <property type="entry name" value="Homodimeric domain of signal transducing histidine kinase"/>
    <property type="match status" value="1"/>
</dbReference>
<evidence type="ECO:0000256" key="15">
    <source>
        <dbReference type="ARBA" id="ARBA00068150"/>
    </source>
</evidence>
<evidence type="ECO:0000256" key="12">
    <source>
        <dbReference type="ARBA" id="ARBA00023012"/>
    </source>
</evidence>
<evidence type="ECO:0000259" key="21">
    <source>
        <dbReference type="PROSITE" id="PS50113"/>
    </source>
</evidence>
<dbReference type="EMBL" id="JACHVC010000013">
    <property type="protein sequence ID" value="MBC2607543.1"/>
    <property type="molecule type" value="Genomic_DNA"/>
</dbReference>
<evidence type="ECO:0000256" key="8">
    <source>
        <dbReference type="ARBA" id="ARBA00022741"/>
    </source>
</evidence>
<dbReference type="Pfam" id="PF00512">
    <property type="entry name" value="HisKA"/>
    <property type="match status" value="1"/>
</dbReference>
<comment type="caution">
    <text evidence="23">The sequence shown here is derived from an EMBL/GenBank/DDBJ whole genome shotgun (WGS) entry which is preliminary data.</text>
</comment>
<evidence type="ECO:0000256" key="7">
    <source>
        <dbReference type="ARBA" id="ARBA00022692"/>
    </source>
</evidence>
<dbReference type="RefSeq" id="WP_185661421.1">
    <property type="nucleotide sequence ID" value="NZ_CAWPOO010000013.1"/>
</dbReference>
<dbReference type="SMART" id="SM00387">
    <property type="entry name" value="HATPase_c"/>
    <property type="match status" value="1"/>
</dbReference>
<dbReference type="CDD" id="cd00082">
    <property type="entry name" value="HisKA"/>
    <property type="match status" value="1"/>
</dbReference>
<evidence type="ECO:0000256" key="14">
    <source>
        <dbReference type="ARBA" id="ARBA00064003"/>
    </source>
</evidence>
<keyword evidence="5 17" id="KW-0597">Phosphoprotein</keyword>
<dbReference type="CDD" id="cd16922">
    <property type="entry name" value="HATPase_EvgS-ArcB-TorS-like"/>
    <property type="match status" value="1"/>
</dbReference>
<dbReference type="PROSITE" id="PS50113">
    <property type="entry name" value="PAC"/>
    <property type="match status" value="4"/>
</dbReference>
<protein>
    <recommendedName>
        <fullName evidence="15">Sensory/regulatory protein RpfC</fullName>
        <ecNumber evidence="3">2.7.13.3</ecNumber>
    </recommendedName>
</protein>
<feature type="modified residue" description="4-aspartylphosphate" evidence="17">
    <location>
        <position position="1118"/>
    </location>
</feature>
<dbReference type="InterPro" id="IPR001610">
    <property type="entry name" value="PAC"/>
</dbReference>
<dbReference type="FunFam" id="1.10.287.130:FF:000002">
    <property type="entry name" value="Two-component osmosensing histidine kinase"/>
    <property type="match status" value="1"/>
</dbReference>
<feature type="domain" description="Response regulatory" evidence="19">
    <location>
        <begin position="1069"/>
        <end position="1188"/>
    </location>
</feature>
<dbReference type="PROSITE" id="PS50894">
    <property type="entry name" value="HPT"/>
    <property type="match status" value="1"/>
</dbReference>
<evidence type="ECO:0000256" key="4">
    <source>
        <dbReference type="ARBA" id="ARBA00022475"/>
    </source>
</evidence>
<evidence type="ECO:0000259" key="19">
    <source>
        <dbReference type="PROSITE" id="PS50110"/>
    </source>
</evidence>
<dbReference type="InterPro" id="IPR004358">
    <property type="entry name" value="Sig_transdc_His_kin-like_C"/>
</dbReference>
<comment type="subcellular location">
    <subcellularLocation>
        <location evidence="2">Cell membrane</location>
        <topology evidence="2">Multi-pass membrane protein</topology>
    </subcellularLocation>
</comment>
<reference evidence="23 24" key="1">
    <citation type="submission" date="2020-07" db="EMBL/GenBank/DDBJ databases">
        <authorList>
            <person name="Feng X."/>
        </authorList>
    </citation>
    <scope>NUCLEOTIDE SEQUENCE [LARGE SCALE GENOMIC DNA]</scope>
    <source>
        <strain evidence="23 24">JCM23202</strain>
    </source>
</reference>
<evidence type="ECO:0000313" key="23">
    <source>
        <dbReference type="EMBL" id="MBC2607543.1"/>
    </source>
</evidence>
<keyword evidence="7" id="KW-0812">Transmembrane</keyword>
<dbReference type="Gene3D" id="3.40.50.2300">
    <property type="match status" value="1"/>
</dbReference>
<dbReference type="Gene3D" id="1.20.120.160">
    <property type="entry name" value="HPT domain"/>
    <property type="match status" value="1"/>
</dbReference>
<evidence type="ECO:0000256" key="5">
    <source>
        <dbReference type="ARBA" id="ARBA00022553"/>
    </source>
</evidence>
<keyword evidence="13" id="KW-0472">Membrane</keyword>
<dbReference type="CDD" id="cd17546">
    <property type="entry name" value="REC_hyHK_CKI1_RcsC-like"/>
    <property type="match status" value="1"/>
</dbReference>
<dbReference type="InterPro" id="IPR036890">
    <property type="entry name" value="HATPase_C_sf"/>
</dbReference>
<feature type="domain" description="PAS" evidence="20">
    <location>
        <begin position="38"/>
        <end position="69"/>
    </location>
</feature>
<keyword evidence="24" id="KW-1185">Reference proteome</keyword>
<evidence type="ECO:0000256" key="3">
    <source>
        <dbReference type="ARBA" id="ARBA00012438"/>
    </source>
</evidence>
<sequence>MPTNRTPSDTDGIAKLSETLGSSVLNGLISTLDMHAIVAITDENGVIVYANRRFCELSKYTTAELYGKTHRIINSGYHSKEFWERMWATVSSGETWHAQVCNRAKDGSFYWLQTTVRPLVGKDGNIEAYVSIRTDITKQKETERGLQLSRERLRWAAKSAKLGSWEYDLQTDLLNWSWMTKIIHEVEENYEPNFDEAIAFCDGEEHRQRLEIAFKNAIEKGSAWNEELVIVTGNGVRKWVRSIGEPKIVNGQCVSLAGVYQDIDEEIARRRAAERDAAMVRSILDASTEFAIIATDDNGQISVFNTGAERTFGYSARESSGQLSLAELFTAKAIQNRSEELAEKFDIHVGGFQVFAEIAAKKGFDSRTWQGSRQDGSSFEFAAVITPIHSVSGEVGGYLCIGQDVTEINEARRAAEESERKFRGAFDASAVGMGLVALDGGWISANSAMVEILAVDLETLKSRTLESHYDPEDLVEDRDFRIEMIEGQRKMHKVRRRFLRPNGETIWVALTVSLVKRADNKPAYFLCQLENVTRSVRLEADLKKTTNRLSLAAKAGGIGIWDWDLVENKLVWDEQLYRLHGLSPETTVASLETWNQILHPDDGRRVREEMENAILDIKEFDSEYRIVTPTKSVRNIRTLALIERDENGKAIRAVGSSWDVTKTVRQREDLAKAVEEAKQASEAKSRFLANMSHELRTPLNGVMGMTTLLLGSDGLLDEQRQFVEVIRDSGESLLSVINDILDFSKIDSGKLQIEEYDFNLGNLVAEISSVISQRAKLKDLEYFQQIDPKLPLELRGDPVRLRQILINLTSNAVKFTDKGNIRLSVALKGESEEGVELVFKISDTGVGIDEELKDKLFEEFTQADNSSTREHGGTGLGLAITKRLVQLIGGKIDFVSTLGTGSVFTVSFQFKRAQGKGNYSKPLFLRDRSALLISKDPEFREELEEVLNLWSIYTGSCSTVEQAAELVQNRAAVNAPLHYIFVDGRDLTFDLENFRKCMEESSASLKTKLILIGNHKVDPRGESLIETLALPLKQSDVYDLLVSGEDASNYTDISFEDVDTSRFEGRSTRVLIAEDNFVNQMVIKGMLLKMGIEADCVSNGAEAIEAVKKTPYDLIFMDIQMPEIDGLEASRQIRGGAAGERAKSVVIVAITANARDVDRQDCADVRMDAYLLKPVEVSPLFSTLDRLLPGYRSDEENFDDSNVPPSNQDIFESEELVHAMMDDVSLAVEVINASMPDLQTRLPKFQTAFESGDERDARYQIHSLKGTAANLRCRRLKRVCKTIEDAIIEPSMKDVSILVEGLKTELEEAIRALKDFLAKQDEQ</sequence>
<accession>A0A7X1BAQ3</accession>
<evidence type="ECO:0000256" key="10">
    <source>
        <dbReference type="ARBA" id="ARBA00022840"/>
    </source>
</evidence>
<evidence type="ECO:0000256" key="11">
    <source>
        <dbReference type="ARBA" id="ARBA00022989"/>
    </source>
</evidence>
<dbReference type="InterPro" id="IPR000014">
    <property type="entry name" value="PAS"/>
</dbReference>
<dbReference type="PROSITE" id="PS50109">
    <property type="entry name" value="HIS_KIN"/>
    <property type="match status" value="1"/>
</dbReference>
<evidence type="ECO:0000256" key="17">
    <source>
        <dbReference type="PROSITE-ProRule" id="PRU00169"/>
    </source>
</evidence>
<keyword evidence="12" id="KW-0902">Two-component regulatory system</keyword>
<evidence type="ECO:0000256" key="13">
    <source>
        <dbReference type="ARBA" id="ARBA00023136"/>
    </source>
</evidence>
<keyword evidence="4" id="KW-1003">Cell membrane</keyword>
<evidence type="ECO:0000313" key="24">
    <source>
        <dbReference type="Proteomes" id="UP000526501"/>
    </source>
</evidence>
<dbReference type="CDD" id="cd00130">
    <property type="entry name" value="PAS"/>
    <property type="match status" value="4"/>
</dbReference>
<evidence type="ECO:0000256" key="1">
    <source>
        <dbReference type="ARBA" id="ARBA00000085"/>
    </source>
</evidence>
<dbReference type="PANTHER" id="PTHR45339:SF1">
    <property type="entry name" value="HYBRID SIGNAL TRANSDUCTION HISTIDINE KINASE J"/>
    <property type="match status" value="1"/>
</dbReference>
<dbReference type="Gene3D" id="3.30.450.20">
    <property type="entry name" value="PAS domain"/>
    <property type="match status" value="5"/>
</dbReference>
<evidence type="ECO:0000256" key="2">
    <source>
        <dbReference type="ARBA" id="ARBA00004651"/>
    </source>
</evidence>
<dbReference type="SMART" id="SM00388">
    <property type="entry name" value="HisKA"/>
    <property type="match status" value="1"/>
</dbReference>
<comment type="catalytic activity">
    <reaction evidence="1">
        <text>ATP + protein L-histidine = ADP + protein N-phospho-L-histidine.</text>
        <dbReference type="EC" id="2.7.13.3"/>
    </reaction>
</comment>
<dbReference type="SMART" id="SM00091">
    <property type="entry name" value="PAS"/>
    <property type="match status" value="4"/>
</dbReference>
<comment type="subunit">
    <text evidence="14">At low DSF concentrations, interacts with RpfF.</text>
</comment>
<proteinExistence type="predicted"/>
<dbReference type="InterPro" id="IPR036641">
    <property type="entry name" value="HPT_dom_sf"/>
</dbReference>
<dbReference type="Gene3D" id="1.10.287.130">
    <property type="match status" value="1"/>
</dbReference>
<dbReference type="Pfam" id="PF01627">
    <property type="entry name" value="Hpt"/>
    <property type="match status" value="1"/>
</dbReference>
<dbReference type="SUPFAM" id="SSF55874">
    <property type="entry name" value="ATPase domain of HSP90 chaperone/DNA topoisomerase II/histidine kinase"/>
    <property type="match status" value="1"/>
</dbReference>
<keyword evidence="6" id="KW-0808">Transferase</keyword>
<dbReference type="SMART" id="SM00086">
    <property type="entry name" value="PAC"/>
    <property type="match status" value="4"/>
</dbReference>
<feature type="domain" description="PAS" evidence="20">
    <location>
        <begin position="276"/>
        <end position="329"/>
    </location>
</feature>
<dbReference type="Proteomes" id="UP000526501">
    <property type="component" value="Unassembled WGS sequence"/>
</dbReference>
<dbReference type="Gene3D" id="3.30.565.10">
    <property type="entry name" value="Histidine kinase-like ATPase, C-terminal domain"/>
    <property type="match status" value="1"/>
</dbReference>
<keyword evidence="9" id="KW-0418">Kinase</keyword>
<dbReference type="PROSITE" id="PS50110">
    <property type="entry name" value="RESPONSE_REGULATORY"/>
    <property type="match status" value="1"/>
</dbReference>
<evidence type="ECO:0000256" key="16">
    <source>
        <dbReference type="PROSITE-ProRule" id="PRU00110"/>
    </source>
</evidence>
<dbReference type="GO" id="GO:0000155">
    <property type="term" value="F:phosphorelay sensor kinase activity"/>
    <property type="evidence" value="ECO:0007669"/>
    <property type="project" value="InterPro"/>
</dbReference>
<organism evidence="23 24">
    <name type="scientific">Pelagicoccus albus</name>
    <dbReference type="NCBI Taxonomy" id="415222"/>
    <lineage>
        <taxon>Bacteria</taxon>
        <taxon>Pseudomonadati</taxon>
        <taxon>Verrucomicrobiota</taxon>
        <taxon>Opitutia</taxon>
        <taxon>Puniceicoccales</taxon>
        <taxon>Pelagicoccaceae</taxon>
        <taxon>Pelagicoccus</taxon>
    </lineage>
</organism>
<dbReference type="PROSITE" id="PS50112">
    <property type="entry name" value="PAS"/>
    <property type="match status" value="3"/>
</dbReference>
<dbReference type="InterPro" id="IPR003661">
    <property type="entry name" value="HisK_dim/P_dom"/>
</dbReference>
<dbReference type="PANTHER" id="PTHR45339">
    <property type="entry name" value="HYBRID SIGNAL TRANSDUCTION HISTIDINE KINASE J"/>
    <property type="match status" value="1"/>
</dbReference>
<feature type="domain" description="Histidine kinase" evidence="18">
    <location>
        <begin position="690"/>
        <end position="912"/>
    </location>
</feature>
<dbReference type="InterPro" id="IPR000700">
    <property type="entry name" value="PAS-assoc_C"/>
</dbReference>
<dbReference type="NCBIfam" id="TIGR00229">
    <property type="entry name" value="sensory_box"/>
    <property type="match status" value="3"/>
</dbReference>
<dbReference type="GO" id="GO:0005886">
    <property type="term" value="C:plasma membrane"/>
    <property type="evidence" value="ECO:0007669"/>
    <property type="project" value="UniProtKB-SubCell"/>
</dbReference>
<dbReference type="InterPro" id="IPR001789">
    <property type="entry name" value="Sig_transdc_resp-reg_receiver"/>
</dbReference>
<dbReference type="Gene3D" id="2.10.70.100">
    <property type="match status" value="1"/>
</dbReference>
<dbReference type="InterPro" id="IPR011006">
    <property type="entry name" value="CheY-like_superfamily"/>
</dbReference>
<evidence type="ECO:0000256" key="9">
    <source>
        <dbReference type="ARBA" id="ARBA00022777"/>
    </source>
</evidence>
<name>A0A7X1BAQ3_9BACT</name>
<dbReference type="InterPro" id="IPR005467">
    <property type="entry name" value="His_kinase_dom"/>
</dbReference>
<feature type="domain" description="HPt" evidence="22">
    <location>
        <begin position="1223"/>
        <end position="1320"/>
    </location>
</feature>
<feature type="modified residue" description="Phosphohistidine" evidence="16">
    <location>
        <position position="1262"/>
    </location>
</feature>
<evidence type="ECO:0000256" key="6">
    <source>
        <dbReference type="ARBA" id="ARBA00022679"/>
    </source>
</evidence>
<dbReference type="Pfam" id="PF08447">
    <property type="entry name" value="PAS_3"/>
    <property type="match status" value="1"/>
</dbReference>
<dbReference type="InterPro" id="IPR035965">
    <property type="entry name" value="PAS-like_dom_sf"/>
</dbReference>
<dbReference type="GO" id="GO:0006355">
    <property type="term" value="P:regulation of DNA-templated transcription"/>
    <property type="evidence" value="ECO:0007669"/>
    <property type="project" value="InterPro"/>
</dbReference>
<dbReference type="InterPro" id="IPR003594">
    <property type="entry name" value="HATPase_dom"/>
</dbReference>
<dbReference type="InterPro" id="IPR013767">
    <property type="entry name" value="PAS_fold"/>
</dbReference>
<evidence type="ECO:0000259" key="18">
    <source>
        <dbReference type="PROSITE" id="PS50109"/>
    </source>
</evidence>
<dbReference type="Pfam" id="PF00072">
    <property type="entry name" value="Response_reg"/>
    <property type="match status" value="1"/>
</dbReference>
<dbReference type="EC" id="2.7.13.3" evidence="3"/>
<dbReference type="Pfam" id="PF02518">
    <property type="entry name" value="HATPase_c"/>
    <property type="match status" value="1"/>
</dbReference>
<dbReference type="InterPro" id="IPR013655">
    <property type="entry name" value="PAS_fold_3"/>
</dbReference>
<keyword evidence="10" id="KW-0067">ATP-binding</keyword>
<feature type="domain" description="PAC" evidence="21">
    <location>
        <begin position="620"/>
        <end position="672"/>
    </location>
</feature>
<dbReference type="FunFam" id="3.30.565.10:FF:000010">
    <property type="entry name" value="Sensor histidine kinase RcsC"/>
    <property type="match status" value="1"/>
</dbReference>
<dbReference type="SMART" id="SM00448">
    <property type="entry name" value="REC"/>
    <property type="match status" value="1"/>
</dbReference>
<keyword evidence="11" id="KW-1133">Transmembrane helix</keyword>
<gene>
    <name evidence="23" type="ORF">H5P27_15935</name>
</gene>
<dbReference type="InterPro" id="IPR008207">
    <property type="entry name" value="Sig_transdc_His_kin_Hpt_dom"/>
</dbReference>
<feature type="domain" description="PAS" evidence="20">
    <location>
        <begin position="572"/>
        <end position="614"/>
    </location>
</feature>
<feature type="domain" description="PAC" evidence="21">
    <location>
        <begin position="94"/>
        <end position="148"/>
    </location>
</feature>
<dbReference type="SUPFAM" id="SSF52172">
    <property type="entry name" value="CheY-like"/>
    <property type="match status" value="1"/>
</dbReference>
<dbReference type="SUPFAM" id="SSF55785">
    <property type="entry name" value="PYP-like sensor domain (PAS domain)"/>
    <property type="match status" value="5"/>
</dbReference>
<feature type="domain" description="PAC" evidence="21">
    <location>
        <begin position="362"/>
        <end position="417"/>
    </location>
</feature>
<feature type="domain" description="PAC" evidence="21">
    <location>
        <begin position="492"/>
        <end position="544"/>
    </location>
</feature>